<dbReference type="Proteomes" id="UP000241546">
    <property type="component" value="Unassembled WGS sequence"/>
</dbReference>
<dbReference type="Pfam" id="PF01764">
    <property type="entry name" value="Lipase_3"/>
    <property type="match status" value="1"/>
</dbReference>
<name>A0A2T4AYW5_9HYPO</name>
<dbReference type="EMBL" id="KZ680224">
    <property type="protein sequence ID" value="PTB62269.1"/>
    <property type="molecule type" value="Genomic_DNA"/>
</dbReference>
<evidence type="ECO:0000259" key="1">
    <source>
        <dbReference type="Pfam" id="PF01764"/>
    </source>
</evidence>
<dbReference type="GeneID" id="36602637"/>
<dbReference type="OrthoDB" id="438440at2759"/>
<dbReference type="Gene3D" id="3.40.50.1820">
    <property type="entry name" value="alpha/beta hydrolase"/>
    <property type="match status" value="1"/>
</dbReference>
<evidence type="ECO:0000313" key="3">
    <source>
        <dbReference type="Proteomes" id="UP000241546"/>
    </source>
</evidence>
<accession>A0A2T4AYW5</accession>
<organism evidence="2 3">
    <name type="scientific">Trichoderma citrinoviride</name>
    <dbReference type="NCBI Taxonomy" id="58853"/>
    <lineage>
        <taxon>Eukaryota</taxon>
        <taxon>Fungi</taxon>
        <taxon>Dikarya</taxon>
        <taxon>Ascomycota</taxon>
        <taxon>Pezizomycotina</taxon>
        <taxon>Sordariomycetes</taxon>
        <taxon>Hypocreomycetidae</taxon>
        <taxon>Hypocreales</taxon>
        <taxon>Hypocreaceae</taxon>
        <taxon>Trichoderma</taxon>
    </lineage>
</organism>
<gene>
    <name evidence="2" type="ORF">BBK36DRAFT_1163304</name>
</gene>
<evidence type="ECO:0000313" key="2">
    <source>
        <dbReference type="EMBL" id="PTB62269.1"/>
    </source>
</evidence>
<feature type="domain" description="Fungal lipase-type" evidence="1">
    <location>
        <begin position="187"/>
        <end position="290"/>
    </location>
</feature>
<proteinExistence type="predicted"/>
<dbReference type="AlphaFoldDB" id="A0A2T4AYW5"/>
<protein>
    <recommendedName>
        <fullName evidence="1">Fungal lipase-type domain-containing protein</fullName>
    </recommendedName>
</protein>
<sequence length="408" mass="45282">MSNKSKLHLVKKLGDAIAQPFAQKLLANYEAMTRAGKLVSKQKILYLGNKGPALSSEDLPDVLIRKFSEDPMFRQQILNGFELDNVFHFAFNPSGLVELPLQADCILQEGQTLDVEAFGWALRDPVNKKVYIYFKGTNFESTEILASTGTAKVGFNNDDTILANDLVKGMPGLAKGSNGRWLLSSVKYKGEDGKECVFIKSMAEQMREYAQRKDLEGYEVILVGHSVGATELAIMFAYLSINQPHLLSTLGLCIGSYRFLSKEAVDWLNNIANGTLINIINGNDSVPLASTIGCSLATAYLSRPDITEEVLQKLLKANSFWLPGQTFGFQSMEGVGLTPWANHNIATYGLAFRPENYGLILPLEDGLEGLFRFKSKYGDLFQPIEPRTKEDQELIAMLKQESEGYIHN</sequence>
<keyword evidence="3" id="KW-1185">Reference proteome</keyword>
<dbReference type="RefSeq" id="XP_024745589.1">
    <property type="nucleotide sequence ID" value="XM_024894519.1"/>
</dbReference>
<dbReference type="GO" id="GO:0006629">
    <property type="term" value="P:lipid metabolic process"/>
    <property type="evidence" value="ECO:0007669"/>
    <property type="project" value="InterPro"/>
</dbReference>
<reference evidence="3" key="1">
    <citation type="submission" date="2016-07" db="EMBL/GenBank/DDBJ databases">
        <title>Multiple horizontal gene transfer events from other fungi enriched the ability of initially mycotrophic Trichoderma (Ascomycota) to feed on dead plant biomass.</title>
        <authorList>
            <consortium name="DOE Joint Genome Institute"/>
            <person name="Atanasova L."/>
            <person name="Chenthamara K."/>
            <person name="Zhang J."/>
            <person name="Grujic M."/>
            <person name="Henrissat B."/>
            <person name="Kuo A."/>
            <person name="Aerts A."/>
            <person name="Salamov A."/>
            <person name="Lipzen A."/>
            <person name="Labutti K."/>
            <person name="Barry K."/>
            <person name="Miao Y."/>
            <person name="Rahimi M.J."/>
            <person name="Shen Q."/>
            <person name="Grigoriev I.V."/>
            <person name="Kubicek C.P."/>
            <person name="Druzhinina I.S."/>
        </authorList>
    </citation>
    <scope>NUCLEOTIDE SEQUENCE [LARGE SCALE GENOMIC DNA]</scope>
    <source>
        <strain evidence="3">TUCIM 6016</strain>
    </source>
</reference>
<dbReference type="SUPFAM" id="SSF53474">
    <property type="entry name" value="alpha/beta-Hydrolases"/>
    <property type="match status" value="1"/>
</dbReference>
<dbReference type="InterPro" id="IPR029058">
    <property type="entry name" value="AB_hydrolase_fold"/>
</dbReference>
<dbReference type="InterPro" id="IPR002921">
    <property type="entry name" value="Fungal_lipase-type"/>
</dbReference>